<dbReference type="RefSeq" id="XP_017989807.1">
    <property type="nucleotide sequence ID" value="XM_018134318.1"/>
</dbReference>
<dbReference type="GO" id="GO:0003677">
    <property type="term" value="F:DNA binding"/>
    <property type="evidence" value="ECO:0007669"/>
    <property type="project" value="InterPro"/>
</dbReference>
<evidence type="ECO:0000256" key="5">
    <source>
        <dbReference type="ARBA" id="ARBA00022695"/>
    </source>
</evidence>
<dbReference type="GO" id="GO:0006281">
    <property type="term" value="P:DNA repair"/>
    <property type="evidence" value="ECO:0007669"/>
    <property type="project" value="UniProtKB-ARBA"/>
</dbReference>
<comment type="catalytic activity">
    <reaction evidence="9">
        <text>DNA(n) + a 2'-deoxyribonucleoside 5'-triphosphate = DNA(n+1) + diphosphate</text>
        <dbReference type="Rhea" id="RHEA:22508"/>
        <dbReference type="Rhea" id="RHEA-COMP:17339"/>
        <dbReference type="Rhea" id="RHEA-COMP:17340"/>
        <dbReference type="ChEBI" id="CHEBI:33019"/>
        <dbReference type="ChEBI" id="CHEBI:61560"/>
        <dbReference type="ChEBI" id="CHEBI:173112"/>
        <dbReference type="EC" id="2.7.7.7"/>
    </reaction>
</comment>
<evidence type="ECO:0000256" key="6">
    <source>
        <dbReference type="ARBA" id="ARBA00022705"/>
    </source>
</evidence>
<evidence type="ECO:0000259" key="10">
    <source>
        <dbReference type="Pfam" id="PF04042"/>
    </source>
</evidence>
<dbReference type="Proteomes" id="UP000243052">
    <property type="component" value="Chromosome viii"/>
</dbReference>
<feature type="domain" description="DNA polymerase delta subunit OB-fold" evidence="11">
    <location>
        <begin position="1"/>
        <end position="134"/>
    </location>
</feature>
<dbReference type="GO" id="GO:0006273">
    <property type="term" value="P:lagging strand elongation"/>
    <property type="evidence" value="ECO:0007669"/>
    <property type="project" value="UniProtKB-ARBA"/>
</dbReference>
<keyword evidence="13" id="KW-1185">Reference proteome</keyword>
<gene>
    <name evidence="12" type="ORF">AW171_hschr84870</name>
</gene>
<keyword evidence="8" id="KW-0539">Nucleus</keyword>
<evidence type="ECO:0000313" key="13">
    <source>
        <dbReference type="Proteomes" id="UP000243052"/>
    </source>
</evidence>
<evidence type="ECO:0000256" key="1">
    <source>
        <dbReference type="ARBA" id="ARBA00004123"/>
    </source>
</evidence>
<evidence type="ECO:0000256" key="3">
    <source>
        <dbReference type="ARBA" id="ARBA00012417"/>
    </source>
</evidence>
<dbReference type="STRING" id="45286.A0A0X8HW52"/>
<evidence type="ECO:0000259" key="11">
    <source>
        <dbReference type="Pfam" id="PF18018"/>
    </source>
</evidence>
<dbReference type="AlphaFoldDB" id="A0A0X8HW52"/>
<protein>
    <recommendedName>
        <fullName evidence="3">DNA-directed DNA polymerase</fullName>
        <ecNumber evidence="3">2.7.7.7</ecNumber>
    </recommendedName>
</protein>
<dbReference type="EMBL" id="CP014248">
    <property type="protein sequence ID" value="AMD22811.1"/>
    <property type="molecule type" value="Genomic_DNA"/>
</dbReference>
<dbReference type="OrthoDB" id="3763at2759"/>
<dbReference type="PANTHER" id="PTHR10416">
    <property type="entry name" value="DNA POLYMERASE DELTA SUBUNIT 2"/>
    <property type="match status" value="1"/>
</dbReference>
<dbReference type="Pfam" id="PF04042">
    <property type="entry name" value="DNA_pol_E_B"/>
    <property type="match status" value="1"/>
</dbReference>
<comment type="similarity">
    <text evidence="2">Belongs to the DNA polymerase delta/II small subunit family.</text>
</comment>
<dbReference type="GeneID" id="28726176"/>
<feature type="domain" description="DNA polymerase alpha/delta/epsilon subunit B" evidence="10">
    <location>
        <begin position="154"/>
        <end position="368"/>
    </location>
</feature>
<keyword evidence="6" id="KW-0235">DNA replication</keyword>
<dbReference type="FunFam" id="2.40.50.430:FF:000002">
    <property type="entry name" value="DNA polymerase delta subunit"/>
    <property type="match status" value="1"/>
</dbReference>
<dbReference type="Pfam" id="PF18018">
    <property type="entry name" value="DNA_pol_D_N"/>
    <property type="match status" value="1"/>
</dbReference>
<keyword evidence="4" id="KW-0808">Transferase</keyword>
<evidence type="ECO:0000256" key="7">
    <source>
        <dbReference type="ARBA" id="ARBA00022932"/>
    </source>
</evidence>
<sequence>MYQNRLAEYRKRVLVSCNKRWDDGFRLQGKPVVHKKRVLDIQAGQPCWCIGAVYCEMKYKPNILDEVSSDTYGSVEPADKYTDPEGTDNVMLEDESGRVLLVGDLIKTSPFITGTVLGFLGMEAEPGTFQVLDICYPEALPQAPRKAIEGKKLALVSGLNFCVDNPTLSFKAKLLQEVVAGDIGRAEKMVNVCRFLICGDSVNYKEDGSDIHGALEGLGAFLVNILKSVPVTILPGASDPTERSLPQQALNKALFKQTLKPFFAKVRCELFETVTNPYWFDCEGIQILVTSGQTIDDISKYVVETTRAENSVQEEIEHRLDLMEATLKWQNVAPTAPDTLWCFPYKENDPFVLKQLPHVYIVGNQPGFGFRKASVEGGSQVVLVTLPKFSETGSFATLDLGTLDTEIFTIEY</sequence>
<dbReference type="Gene3D" id="3.60.21.50">
    <property type="match status" value="1"/>
</dbReference>
<evidence type="ECO:0000256" key="9">
    <source>
        <dbReference type="ARBA" id="ARBA00049244"/>
    </source>
</evidence>
<organism evidence="12 13">
    <name type="scientific">Eremothecium sinecaudum</name>
    <dbReference type="NCBI Taxonomy" id="45286"/>
    <lineage>
        <taxon>Eukaryota</taxon>
        <taxon>Fungi</taxon>
        <taxon>Dikarya</taxon>
        <taxon>Ascomycota</taxon>
        <taxon>Saccharomycotina</taxon>
        <taxon>Saccharomycetes</taxon>
        <taxon>Saccharomycetales</taxon>
        <taxon>Saccharomycetaceae</taxon>
        <taxon>Eremothecium</taxon>
    </lineage>
</organism>
<accession>A0A0X8HW52</accession>
<reference evidence="12 13" key="1">
    <citation type="submission" date="2016-01" db="EMBL/GenBank/DDBJ databases">
        <title>Genome sequence of the yeast Holleya sinecauda.</title>
        <authorList>
            <person name="Dietrich F.S."/>
        </authorList>
    </citation>
    <scope>NUCLEOTIDE SEQUENCE [LARGE SCALE GENOMIC DNA]</scope>
    <source>
        <strain evidence="12 13">ATCC 58844</strain>
    </source>
</reference>
<dbReference type="InterPro" id="IPR024826">
    <property type="entry name" value="DNA_pol_delta/II_ssu"/>
</dbReference>
<keyword evidence="7" id="KW-0239">DNA-directed DNA polymerase</keyword>
<evidence type="ECO:0000256" key="8">
    <source>
        <dbReference type="ARBA" id="ARBA00023242"/>
    </source>
</evidence>
<keyword evidence="5" id="KW-0548">Nucleotidyltransferase</keyword>
<dbReference type="GO" id="GO:0003887">
    <property type="term" value="F:DNA-directed DNA polymerase activity"/>
    <property type="evidence" value="ECO:0007669"/>
    <property type="project" value="UniProtKB-KW"/>
</dbReference>
<evidence type="ECO:0000256" key="2">
    <source>
        <dbReference type="ARBA" id="ARBA00006035"/>
    </source>
</evidence>
<dbReference type="GO" id="GO:0043625">
    <property type="term" value="C:delta DNA polymerase complex"/>
    <property type="evidence" value="ECO:0007669"/>
    <property type="project" value="TreeGrafter"/>
</dbReference>
<name>A0A0X8HW52_9SACH</name>
<evidence type="ECO:0000313" key="12">
    <source>
        <dbReference type="EMBL" id="AMD22811.1"/>
    </source>
</evidence>
<dbReference type="InterPro" id="IPR007185">
    <property type="entry name" value="DNA_pol_a/d/e_bsu"/>
</dbReference>
<comment type="subcellular location">
    <subcellularLocation>
        <location evidence="1">Nucleus</location>
    </subcellularLocation>
</comment>
<dbReference type="InterPro" id="IPR040663">
    <property type="entry name" value="DNA_pol_D_N"/>
</dbReference>
<proteinExistence type="inferred from homology"/>
<dbReference type="EC" id="2.7.7.7" evidence="3"/>
<dbReference type="PANTHER" id="PTHR10416:SF0">
    <property type="entry name" value="DNA POLYMERASE DELTA SUBUNIT 2"/>
    <property type="match status" value="1"/>
</dbReference>
<dbReference type="Gene3D" id="2.40.50.430">
    <property type="match status" value="1"/>
</dbReference>
<evidence type="ECO:0000256" key="4">
    <source>
        <dbReference type="ARBA" id="ARBA00022679"/>
    </source>
</evidence>